<evidence type="ECO:0000313" key="1">
    <source>
        <dbReference type="EMBL" id="KAI4353948.1"/>
    </source>
</evidence>
<name>A0ACB9PZH9_BAUVA</name>
<proteinExistence type="predicted"/>
<comment type="caution">
    <text evidence="1">The sequence shown here is derived from an EMBL/GenBank/DDBJ whole genome shotgun (WGS) entry which is preliminary data.</text>
</comment>
<sequence>MSGGEGEGETLEFTPTWVVAAVCTVISPFLSLPDVSFILEENFSRRITRSRSMKPFRKPKKSNPFNGLSDISDLGNGRLLAEATVEESEEVSTAHKCACKNKVPLLSVEALHHLHIFIFVLAIVHVTFCVLTIVFGRAKHWEDEIAKSTVSQPKLTNVQQHEFIKDRFLGFGKDSSLLGWMHSFFKQFYGFVTKLDYQTLRLGFIMTHCRGNSKFNFHKYVISALEDDFKQVVVGIFGFLWLSSCCLTLMGAHFPAMCLSLSVVQILQ</sequence>
<dbReference type="Proteomes" id="UP000828941">
    <property type="component" value="Chromosome 2"/>
</dbReference>
<gene>
    <name evidence="1" type="ORF">L6164_002865</name>
</gene>
<dbReference type="EMBL" id="CM039427">
    <property type="protein sequence ID" value="KAI4353948.1"/>
    <property type="molecule type" value="Genomic_DNA"/>
</dbReference>
<keyword evidence="2" id="KW-1185">Reference proteome</keyword>
<protein>
    <submittedName>
        <fullName evidence="1">Uncharacterized protein</fullName>
    </submittedName>
</protein>
<organism evidence="1 2">
    <name type="scientific">Bauhinia variegata</name>
    <name type="common">Purple orchid tree</name>
    <name type="synonym">Phanera variegata</name>
    <dbReference type="NCBI Taxonomy" id="167791"/>
    <lineage>
        <taxon>Eukaryota</taxon>
        <taxon>Viridiplantae</taxon>
        <taxon>Streptophyta</taxon>
        <taxon>Embryophyta</taxon>
        <taxon>Tracheophyta</taxon>
        <taxon>Spermatophyta</taxon>
        <taxon>Magnoliopsida</taxon>
        <taxon>eudicotyledons</taxon>
        <taxon>Gunneridae</taxon>
        <taxon>Pentapetalae</taxon>
        <taxon>rosids</taxon>
        <taxon>fabids</taxon>
        <taxon>Fabales</taxon>
        <taxon>Fabaceae</taxon>
        <taxon>Cercidoideae</taxon>
        <taxon>Cercideae</taxon>
        <taxon>Bauhiniinae</taxon>
        <taxon>Bauhinia</taxon>
    </lineage>
</organism>
<accession>A0ACB9PZH9</accession>
<evidence type="ECO:0000313" key="2">
    <source>
        <dbReference type="Proteomes" id="UP000828941"/>
    </source>
</evidence>
<reference evidence="1 2" key="1">
    <citation type="journal article" date="2022" name="DNA Res.">
        <title>Chromosomal-level genome assembly of the orchid tree Bauhinia variegata (Leguminosae; Cercidoideae) supports the allotetraploid origin hypothesis of Bauhinia.</title>
        <authorList>
            <person name="Zhong Y."/>
            <person name="Chen Y."/>
            <person name="Zheng D."/>
            <person name="Pang J."/>
            <person name="Liu Y."/>
            <person name="Luo S."/>
            <person name="Meng S."/>
            <person name="Qian L."/>
            <person name="Wei D."/>
            <person name="Dai S."/>
            <person name="Zhou R."/>
        </authorList>
    </citation>
    <scope>NUCLEOTIDE SEQUENCE [LARGE SCALE GENOMIC DNA]</scope>
    <source>
        <strain evidence="1">BV-YZ2020</strain>
    </source>
</reference>